<comment type="caution">
    <text evidence="4">The sequence shown here is derived from an EMBL/GenBank/DDBJ whole genome shotgun (WGS) entry which is preliminary data.</text>
</comment>
<dbReference type="FunFam" id="3.60.20.40:FF:000001">
    <property type="entry name" value="Gamma-glutamyltranspeptidase 1"/>
    <property type="match status" value="1"/>
</dbReference>
<proteinExistence type="predicted"/>
<feature type="binding site" evidence="3">
    <location>
        <begin position="158"/>
        <end position="160"/>
    </location>
    <ligand>
        <name>L-glutamate</name>
        <dbReference type="ChEBI" id="CHEBI:29985"/>
    </ligand>
</feature>
<feature type="non-terminal residue" evidence="4">
    <location>
        <position position="282"/>
    </location>
</feature>
<dbReference type="InterPro" id="IPR043138">
    <property type="entry name" value="GGT_lsub"/>
</dbReference>
<dbReference type="GO" id="GO:0005886">
    <property type="term" value="C:plasma membrane"/>
    <property type="evidence" value="ECO:0007669"/>
    <property type="project" value="TreeGrafter"/>
</dbReference>
<dbReference type="InterPro" id="IPR043137">
    <property type="entry name" value="GGT_ssub_C"/>
</dbReference>
<evidence type="ECO:0000313" key="4">
    <source>
        <dbReference type="EMBL" id="TGZ55540.1"/>
    </source>
</evidence>
<evidence type="ECO:0000256" key="1">
    <source>
        <dbReference type="ARBA" id="ARBA00084097"/>
    </source>
</evidence>
<keyword evidence="1" id="KW-1202">Platelet aggregation activating toxin</keyword>
<reference evidence="4 5" key="1">
    <citation type="journal article" date="2019" name="Philos. Trans. R. Soc. Lond., B, Biol. Sci.">
        <title>Ant behaviour and brain gene expression of defending hosts depend on the ecological success of the intruding social parasite.</title>
        <authorList>
            <person name="Kaur R."/>
            <person name="Stoldt M."/>
            <person name="Jongepier E."/>
            <person name="Feldmeyer B."/>
            <person name="Menzel F."/>
            <person name="Bornberg-Bauer E."/>
            <person name="Foitzik S."/>
        </authorList>
    </citation>
    <scope>NUCLEOTIDE SEQUENCE [LARGE SCALE GENOMIC DNA]</scope>
    <source>
        <tissue evidence="4">Whole body</tissue>
    </source>
</reference>
<evidence type="ECO:0000256" key="2">
    <source>
        <dbReference type="PIRSR" id="PIRSR600101-1"/>
    </source>
</evidence>
<dbReference type="PANTHER" id="PTHR11686">
    <property type="entry name" value="GAMMA GLUTAMYL TRANSPEPTIDASE"/>
    <property type="match status" value="1"/>
</dbReference>
<dbReference type="GO" id="GO:0036374">
    <property type="term" value="F:glutathione hydrolase activity"/>
    <property type="evidence" value="ECO:0007669"/>
    <property type="project" value="InterPro"/>
</dbReference>
<dbReference type="FunFam" id="1.10.246.130:FF:000001">
    <property type="entry name" value="Gamma-glutamyltransferase 5 isoform 1"/>
    <property type="match status" value="1"/>
</dbReference>
<name>A0A4S2KZF4_9HYME</name>
<dbReference type="InterPro" id="IPR000101">
    <property type="entry name" value="GGT_peptidase"/>
</dbReference>
<organism evidence="4 5">
    <name type="scientific">Temnothorax longispinosus</name>
    <dbReference type="NCBI Taxonomy" id="300112"/>
    <lineage>
        <taxon>Eukaryota</taxon>
        <taxon>Metazoa</taxon>
        <taxon>Ecdysozoa</taxon>
        <taxon>Arthropoda</taxon>
        <taxon>Hexapoda</taxon>
        <taxon>Insecta</taxon>
        <taxon>Pterygota</taxon>
        <taxon>Neoptera</taxon>
        <taxon>Endopterygota</taxon>
        <taxon>Hymenoptera</taxon>
        <taxon>Apocrita</taxon>
        <taxon>Aculeata</taxon>
        <taxon>Formicoidea</taxon>
        <taxon>Formicidae</taxon>
        <taxon>Myrmicinae</taxon>
        <taxon>Temnothorax</taxon>
    </lineage>
</organism>
<feature type="binding site" evidence="3">
    <location>
        <begin position="210"/>
        <end position="211"/>
    </location>
    <ligand>
        <name>L-glutamate</name>
        <dbReference type="ChEBI" id="CHEBI:29985"/>
    </ligand>
</feature>
<dbReference type="Proteomes" id="UP000310200">
    <property type="component" value="Unassembled WGS sequence"/>
</dbReference>
<dbReference type="InterPro" id="IPR029055">
    <property type="entry name" value="Ntn_hydrolases_N"/>
</dbReference>
<dbReference type="Gene3D" id="1.10.246.130">
    <property type="match status" value="1"/>
</dbReference>
<accession>A0A4S2KZF4</accession>
<dbReference type="STRING" id="300112.A0A4S2KZF4"/>
<feature type="non-terminal residue" evidence="4">
    <location>
        <position position="1"/>
    </location>
</feature>
<dbReference type="Gene3D" id="3.60.20.40">
    <property type="match status" value="1"/>
</dbReference>
<dbReference type="PRINTS" id="PR01210">
    <property type="entry name" value="GGTRANSPTASE"/>
</dbReference>
<dbReference type="PANTHER" id="PTHR11686:SF9">
    <property type="entry name" value="RE13973P"/>
    <property type="match status" value="1"/>
</dbReference>
<dbReference type="Pfam" id="PF01019">
    <property type="entry name" value="G_glu_transpept"/>
    <property type="match status" value="1"/>
</dbReference>
<feature type="binding site" evidence="3">
    <location>
        <position position="233"/>
    </location>
    <ligand>
        <name>L-glutamate</name>
        <dbReference type="ChEBI" id="CHEBI:29985"/>
    </ligand>
</feature>
<keyword evidence="1" id="KW-1199">Hemostasis impairing toxin</keyword>
<evidence type="ECO:0008006" key="6">
    <source>
        <dbReference type="Google" id="ProtNLM"/>
    </source>
</evidence>
<evidence type="ECO:0000256" key="3">
    <source>
        <dbReference type="PIRSR" id="PIRSR600101-2"/>
    </source>
</evidence>
<dbReference type="AlphaFoldDB" id="A0A4S2KZF4"/>
<feature type="active site" description="Nucleophile" evidence="2">
    <location>
        <position position="140"/>
    </location>
</feature>
<keyword evidence="1" id="KW-0800">Toxin</keyword>
<dbReference type="SUPFAM" id="SSF56235">
    <property type="entry name" value="N-terminal nucleophile aminohydrolases (Ntn hydrolases)"/>
    <property type="match status" value="1"/>
</dbReference>
<feature type="binding site" evidence="3">
    <location>
        <position position="182"/>
    </location>
    <ligand>
        <name>L-glutamate</name>
        <dbReference type="ChEBI" id="CHEBI:29985"/>
    </ligand>
</feature>
<keyword evidence="5" id="KW-1185">Reference proteome</keyword>
<protein>
    <recommendedName>
        <fullName evidence="6">Gamma-glutamyltranspeptidase 1</fullName>
    </recommendedName>
</protein>
<sequence length="282" mass="31041">YLFIYTTSLLSLSRVSWDQPIQTNLSSGIKLLTTGIPGGGAILSFILNVFDDYGFTPASIADLNATILTYHRMIETFKYAFALRTNLGDGAFIDMTEITRNLTSKSFARAIREKIDDTKTWQDPRHYGSPNYAIVEDHGTAHVSVLAPNGDAVSATSTINFYFGSGIVSRRTGILLNNGMDDFSIPSQFNYFGMPPSPNNYIAPKKQPLSSMVPSVLIDRHGDVKMVMGAAGGTRISTAVSQVTAKILWMRQTVKEAVDSARIHHQLFPSKLSYEYGIPKQV</sequence>
<dbReference type="EMBL" id="QBLH01000442">
    <property type="protein sequence ID" value="TGZ55540.1"/>
    <property type="molecule type" value="Genomic_DNA"/>
</dbReference>
<gene>
    <name evidence="4" type="ORF">DBV15_12650</name>
</gene>
<dbReference type="GO" id="GO:0006751">
    <property type="term" value="P:glutathione catabolic process"/>
    <property type="evidence" value="ECO:0007669"/>
    <property type="project" value="InterPro"/>
</dbReference>
<evidence type="ECO:0000313" key="5">
    <source>
        <dbReference type="Proteomes" id="UP000310200"/>
    </source>
</evidence>